<name>A0A069D045_9BACE</name>
<dbReference type="Proteomes" id="UP000027601">
    <property type="component" value="Unassembled WGS sequence"/>
</dbReference>
<organism evidence="2 3">
    <name type="scientific">Bacteroides graminisolvens DSM 19988 = JCM 15093</name>
    <dbReference type="NCBI Taxonomy" id="1121097"/>
    <lineage>
        <taxon>Bacteria</taxon>
        <taxon>Pseudomonadati</taxon>
        <taxon>Bacteroidota</taxon>
        <taxon>Bacteroidia</taxon>
        <taxon>Bacteroidales</taxon>
        <taxon>Bacteroidaceae</taxon>
        <taxon>Bacteroides</taxon>
    </lineage>
</organism>
<dbReference type="Gene3D" id="3.40.50.1000">
    <property type="entry name" value="HAD superfamily/HAD-like"/>
    <property type="match status" value="1"/>
</dbReference>
<dbReference type="EMBL" id="BAJS01000003">
    <property type="protein sequence ID" value="GAK35745.1"/>
    <property type="molecule type" value="Genomic_DNA"/>
</dbReference>
<dbReference type="SFLD" id="SFLDG01129">
    <property type="entry name" value="C1.5:_HAD__Beta-PGM__Phosphata"/>
    <property type="match status" value="1"/>
</dbReference>
<protein>
    <submittedName>
        <fullName evidence="2">Hydrolase</fullName>
    </submittedName>
</protein>
<keyword evidence="1 2" id="KW-0378">Hydrolase</keyword>
<dbReference type="AlphaFoldDB" id="A0A069D045"/>
<accession>A0A069D045</accession>
<dbReference type="Gene3D" id="1.10.150.240">
    <property type="entry name" value="Putative phosphatase, domain 2"/>
    <property type="match status" value="1"/>
</dbReference>
<evidence type="ECO:0000313" key="2">
    <source>
        <dbReference type="EMBL" id="GAK35745.1"/>
    </source>
</evidence>
<keyword evidence="3" id="KW-1185">Reference proteome</keyword>
<evidence type="ECO:0000313" key="3">
    <source>
        <dbReference type="Proteomes" id="UP000027601"/>
    </source>
</evidence>
<dbReference type="InterPro" id="IPR051540">
    <property type="entry name" value="S-2-haloacid_dehalogenase"/>
</dbReference>
<dbReference type="InterPro" id="IPR036412">
    <property type="entry name" value="HAD-like_sf"/>
</dbReference>
<dbReference type="Pfam" id="PF00702">
    <property type="entry name" value="Hydrolase"/>
    <property type="match status" value="1"/>
</dbReference>
<dbReference type="SUPFAM" id="SSF56784">
    <property type="entry name" value="HAD-like"/>
    <property type="match status" value="1"/>
</dbReference>
<dbReference type="SFLD" id="SFLDS00003">
    <property type="entry name" value="Haloacid_Dehalogenase"/>
    <property type="match status" value="1"/>
</dbReference>
<dbReference type="OrthoDB" id="6101375at2"/>
<sequence length="229" mass="26081">MIDGIKVVAFDADDTLWENEAYFQEFEANFCKMVGCYVTSEQASAELLRTEMRNLHLYGYGAKGMMLCMIETVCKVAKEESGLMAVQEILKLGHELLQIPVEILPGVETVLSALTKKYQLVLATKGDLLDQERKIRKSGIQHYFDRIEVMSDKTLTDYQKMIDGIGCKPQEFLMIGNSIKSDIEPVLAIGGHAVHIPHHITWQYETQIDDSVSHDFFRLEKIEEVLNYL</sequence>
<dbReference type="RefSeq" id="WP_024995825.1">
    <property type="nucleotide sequence ID" value="NZ_BAJS01000003.1"/>
</dbReference>
<dbReference type="PANTHER" id="PTHR43316">
    <property type="entry name" value="HYDROLASE, HALOACID DELAHOGENASE-RELATED"/>
    <property type="match status" value="1"/>
</dbReference>
<proteinExistence type="predicted"/>
<reference evidence="2 3" key="1">
    <citation type="journal article" date="2015" name="Microbes Environ.">
        <title>Distribution and evolution of nitrogen fixation genes in the phylum bacteroidetes.</title>
        <authorList>
            <person name="Inoue J."/>
            <person name="Oshima K."/>
            <person name="Suda W."/>
            <person name="Sakamoto M."/>
            <person name="Iino T."/>
            <person name="Noda S."/>
            <person name="Hongoh Y."/>
            <person name="Hattori M."/>
            <person name="Ohkuma M."/>
        </authorList>
    </citation>
    <scope>NUCLEOTIDE SEQUENCE [LARGE SCALE GENOMIC DNA]</scope>
    <source>
        <strain evidence="2 3">JCM 15093</strain>
    </source>
</reference>
<dbReference type="PANTHER" id="PTHR43316:SF8">
    <property type="entry name" value="HAD FAMILY HYDROLASE"/>
    <property type="match status" value="1"/>
</dbReference>
<dbReference type="GO" id="GO:0016787">
    <property type="term" value="F:hydrolase activity"/>
    <property type="evidence" value="ECO:0007669"/>
    <property type="project" value="UniProtKB-KW"/>
</dbReference>
<dbReference type="eggNOG" id="COG1011">
    <property type="taxonomic scope" value="Bacteria"/>
</dbReference>
<dbReference type="InterPro" id="IPR023214">
    <property type="entry name" value="HAD_sf"/>
</dbReference>
<dbReference type="InterPro" id="IPR023198">
    <property type="entry name" value="PGP-like_dom2"/>
</dbReference>
<gene>
    <name evidence="2" type="ORF">JCM15093_868</name>
</gene>
<evidence type="ECO:0000256" key="1">
    <source>
        <dbReference type="ARBA" id="ARBA00022801"/>
    </source>
</evidence>
<comment type="caution">
    <text evidence="2">The sequence shown here is derived from an EMBL/GenBank/DDBJ whole genome shotgun (WGS) entry which is preliminary data.</text>
</comment>